<evidence type="ECO:0000313" key="2">
    <source>
        <dbReference type="Proteomes" id="UP000886885"/>
    </source>
</evidence>
<evidence type="ECO:0000313" key="1">
    <source>
        <dbReference type="EMBL" id="KAG6737900.1"/>
    </source>
</evidence>
<dbReference type="OrthoDB" id="247542at2759"/>
<keyword evidence="2" id="KW-1185">Reference proteome</keyword>
<reference evidence="1" key="1">
    <citation type="journal article" date="2020" name="bioRxiv">
        <title>Hybrid origin of Populus tomentosa Carr. identified through genome sequencing and phylogenomic analysis.</title>
        <authorList>
            <person name="An X."/>
            <person name="Gao K."/>
            <person name="Chen Z."/>
            <person name="Li J."/>
            <person name="Yang X."/>
            <person name="Yang X."/>
            <person name="Zhou J."/>
            <person name="Guo T."/>
            <person name="Zhao T."/>
            <person name="Huang S."/>
            <person name="Miao D."/>
            <person name="Khan W.U."/>
            <person name="Rao P."/>
            <person name="Ye M."/>
            <person name="Lei B."/>
            <person name="Liao W."/>
            <person name="Wang J."/>
            <person name="Ji L."/>
            <person name="Li Y."/>
            <person name="Guo B."/>
            <person name="Mustafa N.S."/>
            <person name="Li S."/>
            <person name="Yun Q."/>
            <person name="Keller S.R."/>
            <person name="Mao J."/>
            <person name="Zhang R."/>
            <person name="Strauss S.H."/>
        </authorList>
    </citation>
    <scope>NUCLEOTIDE SEQUENCE</scope>
    <source>
        <strain evidence="1">GM15</strain>
        <tissue evidence="1">Leaf</tissue>
    </source>
</reference>
<dbReference type="GO" id="GO:0034338">
    <property type="term" value="F:short-chain carboxylesterase activity"/>
    <property type="evidence" value="ECO:0007669"/>
    <property type="project" value="TreeGrafter"/>
</dbReference>
<dbReference type="PANTHER" id="PTHR10794">
    <property type="entry name" value="ABHYDROLASE DOMAIN-CONTAINING PROTEIN"/>
    <property type="match status" value="1"/>
</dbReference>
<protein>
    <submittedName>
        <fullName evidence="1">Uncharacterized protein</fullName>
    </submittedName>
</protein>
<dbReference type="GO" id="GO:0047372">
    <property type="term" value="F:monoacylglycerol lipase activity"/>
    <property type="evidence" value="ECO:0007669"/>
    <property type="project" value="TreeGrafter"/>
</dbReference>
<sequence>MFSPRVLILITCFQAKYPGEDGERTPVAGAAAVCNPWSYFAGNLVSNSERKMAMPNLEEAVTANPNIVLATPQHGGHLAFFEGLAATSYWYFLPFWSCPDDLEMSFFGVDRCIDLIFNGISCGVSCLSFGNPPKSLLIRRWSRAVDELLVGVLHSSPYMHVQKVHFLSITPTLLIN</sequence>
<name>A0A8X8C237_POPTO</name>
<comment type="caution">
    <text evidence="1">The sequence shown here is derived from an EMBL/GenBank/DDBJ whole genome shotgun (WGS) entry which is preliminary data.</text>
</comment>
<dbReference type="EMBL" id="JAAWWB010000038">
    <property type="protein sequence ID" value="KAG6737900.1"/>
    <property type="molecule type" value="Genomic_DNA"/>
</dbReference>
<proteinExistence type="predicted"/>
<organism evidence="1 2">
    <name type="scientific">Populus tomentosa</name>
    <name type="common">Chinese white poplar</name>
    <dbReference type="NCBI Taxonomy" id="118781"/>
    <lineage>
        <taxon>Eukaryota</taxon>
        <taxon>Viridiplantae</taxon>
        <taxon>Streptophyta</taxon>
        <taxon>Embryophyta</taxon>
        <taxon>Tracheophyta</taxon>
        <taxon>Spermatophyta</taxon>
        <taxon>Magnoliopsida</taxon>
        <taxon>eudicotyledons</taxon>
        <taxon>Gunneridae</taxon>
        <taxon>Pentapetalae</taxon>
        <taxon>rosids</taxon>
        <taxon>fabids</taxon>
        <taxon>Malpighiales</taxon>
        <taxon>Salicaceae</taxon>
        <taxon>Saliceae</taxon>
        <taxon>Populus</taxon>
    </lineage>
</organism>
<gene>
    <name evidence="1" type="ORF">POTOM_059431</name>
</gene>
<dbReference type="PANTHER" id="PTHR10794:SF63">
    <property type="entry name" value="ALPHA_BETA HYDROLASE 1, ISOFORM A"/>
    <property type="match status" value="1"/>
</dbReference>
<accession>A0A8X8C237</accession>
<dbReference type="Proteomes" id="UP000886885">
    <property type="component" value="Chromosome 19D"/>
</dbReference>
<dbReference type="AlphaFoldDB" id="A0A8X8C237"/>
<dbReference type="InterPro" id="IPR050960">
    <property type="entry name" value="AB_hydrolase_4_sf"/>
</dbReference>